<gene>
    <name evidence="2" type="ordered locus">LEPBI_I2397</name>
</gene>
<proteinExistence type="predicted"/>
<accession>B0SKZ4</accession>
<dbReference type="KEGG" id="lbi:LEPBI_I2397"/>
<reference evidence="2 3" key="1">
    <citation type="journal article" date="2008" name="PLoS ONE">
        <title>Genome sequence of the saprophyte Leptospira biflexa provides insights into the evolution of Leptospira and the pathogenesis of leptospirosis.</title>
        <authorList>
            <person name="Picardeau M."/>
            <person name="Bulach D.M."/>
            <person name="Bouchier C."/>
            <person name="Zuerner R.L."/>
            <person name="Zidane N."/>
            <person name="Wilson P.J."/>
            <person name="Creno S."/>
            <person name="Kuczek E.S."/>
            <person name="Bommezzadri S."/>
            <person name="Davis J.C."/>
            <person name="McGrath A."/>
            <person name="Johnson M.J."/>
            <person name="Boursaux-Eude C."/>
            <person name="Seemann T."/>
            <person name="Rouy Z."/>
            <person name="Coppel R.L."/>
            <person name="Rood J.I."/>
            <person name="Lajus A."/>
            <person name="Davies J.K."/>
            <person name="Medigue C."/>
            <person name="Adler B."/>
        </authorList>
    </citation>
    <scope>NUCLEOTIDE SEQUENCE [LARGE SCALE GENOMIC DNA]</scope>
    <source>
        <strain evidence="3">Patoc 1 / ATCC 23582 / Paris</strain>
    </source>
</reference>
<name>B0SKZ4_LEPBP</name>
<evidence type="ECO:0000313" key="3">
    <source>
        <dbReference type="Proteomes" id="UP000001847"/>
    </source>
</evidence>
<dbReference type="HOGENOM" id="CLU_2935957_0_0_12"/>
<evidence type="ECO:0000313" key="2">
    <source>
        <dbReference type="EMBL" id="ABZ98487.1"/>
    </source>
</evidence>
<dbReference type="STRING" id="456481.LEPBI_I2397"/>
<dbReference type="Proteomes" id="UP000001847">
    <property type="component" value="Chromosome I"/>
</dbReference>
<dbReference type="AlphaFoldDB" id="B0SKZ4"/>
<protein>
    <submittedName>
        <fullName evidence="2">Uncharacterized protein</fullName>
    </submittedName>
</protein>
<evidence type="ECO:0000256" key="1">
    <source>
        <dbReference type="SAM" id="Coils"/>
    </source>
</evidence>
<keyword evidence="1" id="KW-0175">Coiled coil</keyword>
<feature type="coiled-coil region" evidence="1">
    <location>
        <begin position="22"/>
        <end position="49"/>
    </location>
</feature>
<organism evidence="2 3">
    <name type="scientific">Leptospira biflexa serovar Patoc (strain Patoc 1 / ATCC 23582 / Paris)</name>
    <dbReference type="NCBI Taxonomy" id="456481"/>
    <lineage>
        <taxon>Bacteria</taxon>
        <taxon>Pseudomonadati</taxon>
        <taxon>Spirochaetota</taxon>
        <taxon>Spirochaetia</taxon>
        <taxon>Leptospirales</taxon>
        <taxon>Leptospiraceae</taxon>
        <taxon>Leptospira</taxon>
    </lineage>
</organism>
<dbReference type="EMBL" id="CP000786">
    <property type="protein sequence ID" value="ABZ98487.1"/>
    <property type="molecule type" value="Genomic_DNA"/>
</dbReference>
<dbReference type="Gene3D" id="1.20.5.340">
    <property type="match status" value="1"/>
</dbReference>
<sequence>MEWNSSSILFHRIVIMLKIETIEELESKVVKALELIQDLRTENARLERRKTSPFARKTTK</sequence>
<keyword evidence="3" id="KW-1185">Reference proteome</keyword>